<dbReference type="Gene3D" id="3.40.50.2000">
    <property type="entry name" value="Glycogen Phosphorylase B"/>
    <property type="match status" value="2"/>
</dbReference>
<dbReference type="GO" id="GO:0016757">
    <property type="term" value="F:glycosyltransferase activity"/>
    <property type="evidence" value="ECO:0007669"/>
    <property type="project" value="InterPro"/>
</dbReference>
<dbReference type="CDD" id="cd03809">
    <property type="entry name" value="GT4_MtfB-like"/>
    <property type="match status" value="1"/>
</dbReference>
<reference evidence="4 5" key="1">
    <citation type="journal article" date="2019" name="Nat. Med.">
        <title>A library of human gut bacterial isolates paired with longitudinal multiomics data enables mechanistic microbiome research.</title>
        <authorList>
            <person name="Poyet M."/>
            <person name="Groussin M."/>
            <person name="Gibbons S.M."/>
            <person name="Avila-Pacheco J."/>
            <person name="Jiang X."/>
            <person name="Kearney S.M."/>
            <person name="Perrotta A.R."/>
            <person name="Berdy B."/>
            <person name="Zhao S."/>
            <person name="Lieberman T.D."/>
            <person name="Swanson P.K."/>
            <person name="Smith M."/>
            <person name="Roesemann S."/>
            <person name="Alexander J.E."/>
            <person name="Rich S.A."/>
            <person name="Livny J."/>
            <person name="Vlamakis H."/>
            <person name="Clish C."/>
            <person name="Bullock K."/>
            <person name="Deik A."/>
            <person name="Scott J."/>
            <person name="Pierce K.A."/>
            <person name="Xavier R.J."/>
            <person name="Alm E.J."/>
        </authorList>
    </citation>
    <scope>NUCLEOTIDE SEQUENCE [LARGE SCALE GENOMIC DNA]</scope>
    <source>
        <strain evidence="4 5">BIOML-A6</strain>
    </source>
</reference>
<gene>
    <name evidence="4" type="ORF">F2Y81_15845</name>
</gene>
<dbReference type="InterPro" id="IPR001296">
    <property type="entry name" value="Glyco_trans_1"/>
</dbReference>
<organism evidence="4 5">
    <name type="scientific">Bacteroides cellulosilyticus</name>
    <dbReference type="NCBI Taxonomy" id="246787"/>
    <lineage>
        <taxon>Bacteria</taxon>
        <taxon>Pseudomonadati</taxon>
        <taxon>Bacteroidota</taxon>
        <taxon>Bacteroidia</taxon>
        <taxon>Bacteroidales</taxon>
        <taxon>Bacteroidaceae</taxon>
        <taxon>Bacteroides</taxon>
    </lineage>
</organism>
<evidence type="ECO:0000259" key="3">
    <source>
        <dbReference type="Pfam" id="PF13439"/>
    </source>
</evidence>
<feature type="domain" description="Glycosyltransferase subfamily 4-like N-terminal" evidence="3">
    <location>
        <begin position="51"/>
        <end position="168"/>
    </location>
</feature>
<proteinExistence type="predicted"/>
<dbReference type="RefSeq" id="WP_060407994.1">
    <property type="nucleotide sequence ID" value="NZ_CABMLT010000011.1"/>
</dbReference>
<dbReference type="Pfam" id="PF00534">
    <property type="entry name" value="Glycos_transf_1"/>
    <property type="match status" value="1"/>
</dbReference>
<dbReference type="Proteomes" id="UP000448877">
    <property type="component" value="Unassembled WGS sequence"/>
</dbReference>
<feature type="domain" description="Glycosyl transferase family 1" evidence="2">
    <location>
        <begin position="181"/>
        <end position="319"/>
    </location>
</feature>
<sequence length="365" mass="42598">MKLFVDCHVFDGIPQGSRTYIKGLYLELIKVRKDICFYLAAYDVDNLKNEFGESSNVTFVKYRFRNKILRLSIDIPWLIVKYKCDYAHFQYMLPLFKKCKEIVTIHDVLFLDYPQYFSWKYKFLYNILFRHAACRSDILLTVSKYSKNRIAHFYKIKEERIYIVPNAVVPRNMPIAQVNSVKEKFILYVSRIEERKNHLLLVRAYVEGEFWKLGYKLVLAGRAASKTPNLYKYLDTLKKEVLLNIIFCTPSEDELTLLLSSCSLFVYPSLAEGFGIPPLEAGVMGRPVLCACTTSMLDFENLGFTMFNPYDIDALKKEMLAKLGGDRDSGIDLDSIKNNILRIYNWTKMAGYFIEILENNENRSN</sequence>
<dbReference type="AlphaFoldDB" id="A0A108TAR5"/>
<keyword evidence="1 4" id="KW-0808">Transferase</keyword>
<dbReference type="EMBL" id="VVYV01000027">
    <property type="protein sequence ID" value="KAA5416329.1"/>
    <property type="molecule type" value="Genomic_DNA"/>
</dbReference>
<comment type="caution">
    <text evidence="4">The sequence shown here is derived from an EMBL/GenBank/DDBJ whole genome shotgun (WGS) entry which is preliminary data.</text>
</comment>
<name>A0A108TAR5_9BACE</name>
<dbReference type="PANTHER" id="PTHR46401">
    <property type="entry name" value="GLYCOSYLTRANSFERASE WBBK-RELATED"/>
    <property type="match status" value="1"/>
</dbReference>
<dbReference type="SUPFAM" id="SSF53756">
    <property type="entry name" value="UDP-Glycosyltransferase/glycogen phosphorylase"/>
    <property type="match status" value="1"/>
</dbReference>
<accession>A0A108TAR5</accession>
<evidence type="ECO:0000313" key="4">
    <source>
        <dbReference type="EMBL" id="KAA5416329.1"/>
    </source>
</evidence>
<dbReference type="Pfam" id="PF13439">
    <property type="entry name" value="Glyco_transf_4"/>
    <property type="match status" value="1"/>
</dbReference>
<evidence type="ECO:0000313" key="5">
    <source>
        <dbReference type="Proteomes" id="UP000448877"/>
    </source>
</evidence>
<dbReference type="InterPro" id="IPR028098">
    <property type="entry name" value="Glyco_trans_4-like_N"/>
</dbReference>
<protein>
    <submittedName>
        <fullName evidence="4">Glycosyltransferase family 4 protein</fullName>
    </submittedName>
</protein>
<evidence type="ECO:0000259" key="2">
    <source>
        <dbReference type="Pfam" id="PF00534"/>
    </source>
</evidence>
<dbReference type="PANTHER" id="PTHR46401:SF2">
    <property type="entry name" value="GLYCOSYLTRANSFERASE WBBK-RELATED"/>
    <property type="match status" value="1"/>
</dbReference>
<evidence type="ECO:0000256" key="1">
    <source>
        <dbReference type="ARBA" id="ARBA00022679"/>
    </source>
</evidence>